<dbReference type="Pfam" id="PF11876">
    <property type="entry name" value="TsiV"/>
    <property type="match status" value="1"/>
</dbReference>
<sequence>MGRNSLGSYLDHEGEWQTLDAKAWELTFRELHDGAGARIHLTEAAQMDDRFGFHYIGKPLGHPDGFYGPEEVSALAVSLPTEFLETHGPGRVRELALDMAKSLPFSSGHAGLAFLGEPLVSSVLSEVEKLALRHPAMDVLSLDGRSRGIGTRVIGPAWMNFMGPPVLAELGGATALRARLHSPDTSVEELGPDRAVVTLGPWPEAGDTEHGQTLPAYRELARVLESWLYQEHPGPPQPHEHDLVRVRRRLERRFLD</sequence>
<dbReference type="InterPro" id="IPR021815">
    <property type="entry name" value="TsiV"/>
</dbReference>
<dbReference type="EMBL" id="RAWB01000744">
    <property type="protein sequence ID" value="RKH40662.1"/>
    <property type="molecule type" value="Genomic_DNA"/>
</dbReference>
<keyword evidence="2" id="KW-1185">Reference proteome</keyword>
<proteinExistence type="predicted"/>
<dbReference type="AlphaFoldDB" id="A0A3A8NL27"/>
<comment type="caution">
    <text evidence="1">The sequence shown here is derived from an EMBL/GenBank/DDBJ whole genome shotgun (WGS) entry which is preliminary data.</text>
</comment>
<reference evidence="2" key="1">
    <citation type="submission" date="2018-09" db="EMBL/GenBank/DDBJ databases">
        <authorList>
            <person name="Livingstone P.G."/>
            <person name="Whitworth D.E."/>
        </authorList>
    </citation>
    <scope>NUCLEOTIDE SEQUENCE [LARGE SCALE GENOMIC DNA]</scope>
    <source>
        <strain evidence="2">CA051B</strain>
    </source>
</reference>
<evidence type="ECO:0000313" key="1">
    <source>
        <dbReference type="EMBL" id="RKH40662.1"/>
    </source>
</evidence>
<name>A0A3A8NL27_9BACT</name>
<evidence type="ECO:0000313" key="2">
    <source>
        <dbReference type="Proteomes" id="UP000272888"/>
    </source>
</evidence>
<organism evidence="1 2">
    <name type="scientific">Corallococcus llansteffanensis</name>
    <dbReference type="NCBI Taxonomy" id="2316731"/>
    <lineage>
        <taxon>Bacteria</taxon>
        <taxon>Pseudomonadati</taxon>
        <taxon>Myxococcota</taxon>
        <taxon>Myxococcia</taxon>
        <taxon>Myxococcales</taxon>
        <taxon>Cystobacterineae</taxon>
        <taxon>Myxococcaceae</taxon>
        <taxon>Corallococcus</taxon>
    </lineage>
</organism>
<accession>A0A3A8NL27</accession>
<gene>
    <name evidence="1" type="ORF">D7V93_39360</name>
</gene>
<protein>
    <submittedName>
        <fullName evidence="1">DUF3396 domain-containing protein</fullName>
    </submittedName>
</protein>
<dbReference type="Proteomes" id="UP000272888">
    <property type="component" value="Unassembled WGS sequence"/>
</dbReference>